<keyword evidence="2" id="KW-1185">Reference proteome</keyword>
<dbReference type="AlphaFoldDB" id="A0AAW9Q6D4"/>
<name>A0AAW9Q6D4_9CYAN</name>
<gene>
    <name evidence="1" type="ORF">V2H45_22425</name>
</gene>
<accession>A0AAW9Q6D4</accession>
<reference evidence="1" key="1">
    <citation type="submission" date="2024-01" db="EMBL/GenBank/DDBJ databases">
        <title>Bank of Algae and Cyanobacteria of the Azores (BACA) strain genomes.</title>
        <authorList>
            <person name="Luz R."/>
            <person name="Cordeiro R."/>
            <person name="Fonseca A."/>
            <person name="Goncalves V."/>
        </authorList>
    </citation>
    <scope>NUCLEOTIDE SEQUENCE</scope>
    <source>
        <strain evidence="1">BACA0141</strain>
    </source>
</reference>
<evidence type="ECO:0000313" key="1">
    <source>
        <dbReference type="EMBL" id="MEE3719504.1"/>
    </source>
</evidence>
<proteinExistence type="predicted"/>
<evidence type="ECO:0000313" key="2">
    <source>
        <dbReference type="Proteomes" id="UP001333818"/>
    </source>
</evidence>
<dbReference type="RefSeq" id="WP_330485940.1">
    <property type="nucleotide sequence ID" value="NZ_JAZBJZ010000138.1"/>
</dbReference>
<protein>
    <submittedName>
        <fullName evidence="1">Uncharacterized protein</fullName>
    </submittedName>
</protein>
<organism evidence="1 2">
    <name type="scientific">Tumidithrix elongata BACA0141</name>
    <dbReference type="NCBI Taxonomy" id="2716417"/>
    <lineage>
        <taxon>Bacteria</taxon>
        <taxon>Bacillati</taxon>
        <taxon>Cyanobacteriota</taxon>
        <taxon>Cyanophyceae</taxon>
        <taxon>Pseudanabaenales</taxon>
        <taxon>Pseudanabaenaceae</taxon>
        <taxon>Tumidithrix</taxon>
        <taxon>Tumidithrix elongata</taxon>
    </lineage>
</organism>
<dbReference type="EMBL" id="JAZBJZ010000138">
    <property type="protein sequence ID" value="MEE3719504.1"/>
    <property type="molecule type" value="Genomic_DNA"/>
</dbReference>
<comment type="caution">
    <text evidence="1">The sequence shown here is derived from an EMBL/GenBank/DDBJ whole genome shotgun (WGS) entry which is preliminary data.</text>
</comment>
<dbReference type="Proteomes" id="UP001333818">
    <property type="component" value="Unassembled WGS sequence"/>
</dbReference>
<sequence>MERSQSELERSYKQQARREAEAAGRILQGIAEQANLEKQQAEAIAKYPHGQESMQFLLAQNYIDMGKAIGQSQGDVHGSQIRAWDGAVFASNGRQNWLATRRQATIWS</sequence>